<dbReference type="EMBL" id="HADW01000940">
    <property type="protein sequence ID" value="SBP02340.1"/>
    <property type="molecule type" value="Transcribed_RNA"/>
</dbReference>
<organism evidence="1">
    <name type="scientific">Iconisemion striatum</name>
    <dbReference type="NCBI Taxonomy" id="60296"/>
    <lineage>
        <taxon>Eukaryota</taxon>
        <taxon>Metazoa</taxon>
        <taxon>Chordata</taxon>
        <taxon>Craniata</taxon>
        <taxon>Vertebrata</taxon>
        <taxon>Euteleostomi</taxon>
        <taxon>Actinopterygii</taxon>
        <taxon>Neopterygii</taxon>
        <taxon>Teleostei</taxon>
        <taxon>Neoteleostei</taxon>
        <taxon>Acanthomorphata</taxon>
        <taxon>Ovalentaria</taxon>
        <taxon>Atherinomorphae</taxon>
        <taxon>Cyprinodontiformes</taxon>
        <taxon>Nothobranchiidae</taxon>
        <taxon>Iconisemion</taxon>
    </lineage>
</organism>
<feature type="non-terminal residue" evidence="1">
    <location>
        <position position="1"/>
    </location>
</feature>
<gene>
    <name evidence="1" type="primary">Nfu_g_1_026060</name>
</gene>
<sequence>PVSCSVCRMFGCSSASFGDNGACNKCGVFVALEAGMSELGARLRAVGGPVDGRGCLAGAGPAGSGPAPLGGPLVGPGQPGLRAGWVTVRGRRGARPVGRRRPVHVSGRFSPLGGAPTGRPALVLGGSVVGGVA</sequence>
<name>A0A1A7W9F7_9TELE</name>
<dbReference type="AlphaFoldDB" id="A0A1A7W9F7"/>
<protein>
    <submittedName>
        <fullName evidence="1">Uncharacterized protein</fullName>
    </submittedName>
</protein>
<accession>A0A1A7W9F7</accession>
<reference evidence="1" key="2">
    <citation type="submission" date="2016-06" db="EMBL/GenBank/DDBJ databases">
        <title>The genome of a short-lived fish provides insights into sex chromosome evolution and the genetic control of aging.</title>
        <authorList>
            <person name="Reichwald K."/>
            <person name="Felder M."/>
            <person name="Petzold A."/>
            <person name="Koch P."/>
            <person name="Groth M."/>
            <person name="Platzer M."/>
        </authorList>
    </citation>
    <scope>NUCLEOTIDE SEQUENCE</scope>
    <source>
        <tissue evidence="1">Brain</tissue>
    </source>
</reference>
<proteinExistence type="predicted"/>
<reference evidence="1" key="1">
    <citation type="submission" date="2016-05" db="EMBL/GenBank/DDBJ databases">
        <authorList>
            <person name="Lavstsen T."/>
            <person name="Jespersen J.S."/>
        </authorList>
    </citation>
    <scope>NUCLEOTIDE SEQUENCE</scope>
    <source>
        <tissue evidence="1">Brain</tissue>
    </source>
</reference>
<evidence type="ECO:0000313" key="1">
    <source>
        <dbReference type="EMBL" id="SBP02340.1"/>
    </source>
</evidence>
<feature type="non-terminal residue" evidence="1">
    <location>
        <position position="133"/>
    </location>
</feature>